<keyword evidence="3" id="KW-1185">Reference proteome</keyword>
<feature type="compositionally biased region" description="Polar residues" evidence="1">
    <location>
        <begin position="34"/>
        <end position="50"/>
    </location>
</feature>
<name>A0A8D0GL85_SPHPU</name>
<dbReference type="Proteomes" id="UP000694392">
    <property type="component" value="Unplaced"/>
</dbReference>
<proteinExistence type="predicted"/>
<evidence type="ECO:0000313" key="3">
    <source>
        <dbReference type="Proteomes" id="UP000694392"/>
    </source>
</evidence>
<evidence type="ECO:0000256" key="1">
    <source>
        <dbReference type="SAM" id="MobiDB-lite"/>
    </source>
</evidence>
<dbReference type="GO" id="GO:0099041">
    <property type="term" value="P:vesicle tethering to Golgi"/>
    <property type="evidence" value="ECO:0007669"/>
    <property type="project" value="InterPro"/>
</dbReference>
<dbReference type="InterPro" id="IPR028280">
    <property type="entry name" value="Njmu-R1"/>
</dbReference>
<dbReference type="GO" id="GO:0005802">
    <property type="term" value="C:trans-Golgi network"/>
    <property type="evidence" value="ECO:0007669"/>
    <property type="project" value="InterPro"/>
</dbReference>
<accession>A0A8D0GL85</accession>
<evidence type="ECO:0000313" key="2">
    <source>
        <dbReference type="Ensembl" id="ENSSPUP00000006549.1"/>
    </source>
</evidence>
<organism evidence="2 3">
    <name type="scientific">Sphenodon punctatus</name>
    <name type="common">Tuatara</name>
    <name type="synonym">Hatteria punctata</name>
    <dbReference type="NCBI Taxonomy" id="8508"/>
    <lineage>
        <taxon>Eukaryota</taxon>
        <taxon>Metazoa</taxon>
        <taxon>Chordata</taxon>
        <taxon>Craniata</taxon>
        <taxon>Vertebrata</taxon>
        <taxon>Euteleostomi</taxon>
        <taxon>Lepidosauria</taxon>
        <taxon>Sphenodontia</taxon>
        <taxon>Sphenodontidae</taxon>
        <taxon>Sphenodon</taxon>
    </lineage>
</organism>
<sequence length="70" mass="7789">MLPSLQESVDGDERELESSEEGGGPAEERRPERFSNSYYCLYGYQSQQGADSDEESSNSTTETPGAEDFR</sequence>
<dbReference type="Ensembl" id="ENSSPUT00000006968.1">
    <property type="protein sequence ID" value="ENSSPUP00000006549.1"/>
    <property type="gene ID" value="ENSSPUG00000005047.1"/>
</dbReference>
<protein>
    <submittedName>
        <fullName evidence="2">Uncharacterized protein</fullName>
    </submittedName>
</protein>
<feature type="compositionally biased region" description="Acidic residues" evidence="1">
    <location>
        <begin position="9"/>
        <end position="20"/>
    </location>
</feature>
<dbReference type="PANTHER" id="PTHR14416">
    <property type="entry name" value="PROTEIN NJMU-R1"/>
    <property type="match status" value="1"/>
</dbReference>
<reference evidence="2" key="1">
    <citation type="submission" date="2025-08" db="UniProtKB">
        <authorList>
            <consortium name="Ensembl"/>
        </authorList>
    </citation>
    <scope>IDENTIFICATION</scope>
</reference>
<feature type="region of interest" description="Disordered" evidence="1">
    <location>
        <begin position="1"/>
        <end position="70"/>
    </location>
</feature>
<dbReference type="GeneTree" id="ENSGT00960000191166"/>
<reference evidence="2" key="2">
    <citation type="submission" date="2025-09" db="UniProtKB">
        <authorList>
            <consortium name="Ensembl"/>
        </authorList>
    </citation>
    <scope>IDENTIFICATION</scope>
</reference>
<dbReference type="OMA" id="GYQSCRL"/>
<dbReference type="AlphaFoldDB" id="A0A8D0GL85"/>
<dbReference type="PANTHER" id="PTHR14416:SF2">
    <property type="entry name" value="PROTEIN NJMU-R1"/>
    <property type="match status" value="1"/>
</dbReference>